<feature type="chain" id="PRO_5026370572" description="Carboxypeptidase" evidence="7">
    <location>
        <begin position="25"/>
        <end position="486"/>
    </location>
</feature>
<evidence type="ECO:0000256" key="1">
    <source>
        <dbReference type="ARBA" id="ARBA00009431"/>
    </source>
</evidence>
<keyword evidence="9" id="KW-1185">Reference proteome</keyword>
<dbReference type="FunFam" id="3.40.50.1820:FF:000096">
    <property type="entry name" value="Carboxypeptidase vitellogenic-like"/>
    <property type="match status" value="1"/>
</dbReference>
<comment type="similarity">
    <text evidence="1 7">Belongs to the peptidase S10 family.</text>
</comment>
<name>A0A6H5GYN1_9HEMI</name>
<accession>A0A6H5GYN1</accession>
<dbReference type="PRINTS" id="PR00724">
    <property type="entry name" value="CRBOXYPTASEC"/>
</dbReference>
<evidence type="ECO:0000256" key="6">
    <source>
        <dbReference type="ARBA" id="ARBA00023180"/>
    </source>
</evidence>
<dbReference type="InterPro" id="IPR001563">
    <property type="entry name" value="Peptidase_S10"/>
</dbReference>
<dbReference type="SUPFAM" id="SSF53474">
    <property type="entry name" value="alpha/beta-Hydrolases"/>
    <property type="match status" value="1"/>
</dbReference>
<dbReference type="EC" id="3.4.16.-" evidence="7"/>
<proteinExistence type="inferred from homology"/>
<dbReference type="AlphaFoldDB" id="A0A6H5GYN1"/>
<dbReference type="InterPro" id="IPR018202">
    <property type="entry name" value="Ser_caboxypep_ser_AS"/>
</dbReference>
<keyword evidence="6" id="KW-0325">Glycoprotein</keyword>
<reference evidence="8 9" key="1">
    <citation type="submission" date="2020-02" db="EMBL/GenBank/DDBJ databases">
        <authorList>
            <person name="Ferguson B K."/>
        </authorList>
    </citation>
    <scope>NUCLEOTIDE SEQUENCE [LARGE SCALE GENOMIC DNA]</scope>
</reference>
<feature type="signal peptide" evidence="7">
    <location>
        <begin position="1"/>
        <end position="24"/>
    </location>
</feature>
<keyword evidence="2 7" id="KW-0121">Carboxypeptidase</keyword>
<evidence type="ECO:0000313" key="8">
    <source>
        <dbReference type="EMBL" id="CAB0008159.1"/>
    </source>
</evidence>
<keyword evidence="4 7" id="KW-0732">Signal</keyword>
<gene>
    <name evidence="8" type="ORF">NTEN_LOCUS13405</name>
</gene>
<dbReference type="GO" id="GO:0006508">
    <property type="term" value="P:proteolysis"/>
    <property type="evidence" value="ECO:0007669"/>
    <property type="project" value="UniProtKB-KW"/>
</dbReference>
<evidence type="ECO:0000256" key="2">
    <source>
        <dbReference type="ARBA" id="ARBA00022645"/>
    </source>
</evidence>
<protein>
    <recommendedName>
        <fullName evidence="7">Carboxypeptidase</fullName>
        <ecNumber evidence="7">3.4.16.-</ecNumber>
    </recommendedName>
</protein>
<dbReference type="Gene3D" id="3.40.50.1820">
    <property type="entry name" value="alpha/beta hydrolase"/>
    <property type="match status" value="1"/>
</dbReference>
<evidence type="ECO:0000313" key="9">
    <source>
        <dbReference type="Proteomes" id="UP000479000"/>
    </source>
</evidence>
<dbReference type="InterPro" id="IPR033124">
    <property type="entry name" value="Ser_caboxypep_his_AS"/>
</dbReference>
<dbReference type="Pfam" id="PF00450">
    <property type="entry name" value="Peptidase_S10"/>
    <property type="match status" value="1"/>
</dbReference>
<evidence type="ECO:0000256" key="5">
    <source>
        <dbReference type="ARBA" id="ARBA00022801"/>
    </source>
</evidence>
<dbReference type="EMBL" id="CADCXU010020194">
    <property type="protein sequence ID" value="CAB0008159.1"/>
    <property type="molecule type" value="Genomic_DNA"/>
</dbReference>
<evidence type="ECO:0000256" key="7">
    <source>
        <dbReference type="RuleBase" id="RU361156"/>
    </source>
</evidence>
<dbReference type="PANTHER" id="PTHR11802:SF472">
    <property type="entry name" value="SERINE CARBOXYPEPTIDASE CPVL-RELATED"/>
    <property type="match status" value="1"/>
</dbReference>
<keyword evidence="5 7" id="KW-0378">Hydrolase</keyword>
<dbReference type="Proteomes" id="UP000479000">
    <property type="component" value="Unassembled WGS sequence"/>
</dbReference>
<evidence type="ECO:0000256" key="4">
    <source>
        <dbReference type="ARBA" id="ARBA00022729"/>
    </source>
</evidence>
<keyword evidence="3 7" id="KW-0645">Protease</keyword>
<sequence length="486" mass="55224">MLSYRVIRILGCLMLMLNPPNVYSSFINPYPTGRAVCKTNGNVGDPLFLTPLIEAGKIDEAKSLSFVPPLLDNIVSYSGYLTVDKNYDSNLFFWFFPAEINPEIAPVVLWLQGGPGAPSLYGTFYENGPFRLKSGSKIERRPHYWSKTLNVIYIDNPVGTGFSFTKSEKGYANNEADVGQNLYSALVQFFRLFPEYRTNDFFVTGESYGGKYVPAAAYTIHKSNPKSGDDHINLKGIAIGDGWVDPLNMIDYADYLFNLSFIDEATKAKFAAIEKKIKSLLVRQKYTEAFWLLDNYIDADLTGYPSLMTNVTGINYYYNFLQGYQSNNNGSDTFMIDYLNREEVRKSIHVGNLTFNDANLKVERHLLVDTVLSIVPWLETLLDSGKYRVLLYNGQLDIICAYPLTMNYVRRLNWFGAEKYKAAQRKMWFVENGLAGYLKTASNFTEVLVRNAGHMVPADQPRFALDMITRFTNNLPFPHQPKNRGI</sequence>
<dbReference type="GO" id="GO:0004185">
    <property type="term" value="F:serine-type carboxypeptidase activity"/>
    <property type="evidence" value="ECO:0007669"/>
    <property type="project" value="UniProtKB-UniRule"/>
</dbReference>
<dbReference type="PANTHER" id="PTHR11802">
    <property type="entry name" value="SERINE PROTEASE FAMILY S10 SERINE CARBOXYPEPTIDASE"/>
    <property type="match status" value="1"/>
</dbReference>
<dbReference type="OrthoDB" id="443318at2759"/>
<dbReference type="PROSITE" id="PS00560">
    <property type="entry name" value="CARBOXYPEPT_SER_HIS"/>
    <property type="match status" value="1"/>
</dbReference>
<evidence type="ECO:0000256" key="3">
    <source>
        <dbReference type="ARBA" id="ARBA00022670"/>
    </source>
</evidence>
<dbReference type="PROSITE" id="PS00131">
    <property type="entry name" value="CARBOXYPEPT_SER_SER"/>
    <property type="match status" value="1"/>
</dbReference>
<organism evidence="8 9">
    <name type="scientific">Nesidiocoris tenuis</name>
    <dbReference type="NCBI Taxonomy" id="355587"/>
    <lineage>
        <taxon>Eukaryota</taxon>
        <taxon>Metazoa</taxon>
        <taxon>Ecdysozoa</taxon>
        <taxon>Arthropoda</taxon>
        <taxon>Hexapoda</taxon>
        <taxon>Insecta</taxon>
        <taxon>Pterygota</taxon>
        <taxon>Neoptera</taxon>
        <taxon>Paraneoptera</taxon>
        <taxon>Hemiptera</taxon>
        <taxon>Heteroptera</taxon>
        <taxon>Panheteroptera</taxon>
        <taxon>Cimicomorpha</taxon>
        <taxon>Miridae</taxon>
        <taxon>Dicyphina</taxon>
        <taxon>Nesidiocoris</taxon>
    </lineage>
</organism>
<dbReference type="InterPro" id="IPR029058">
    <property type="entry name" value="AB_hydrolase_fold"/>
</dbReference>